<dbReference type="InterPro" id="IPR012492">
    <property type="entry name" value="RED_C"/>
</dbReference>
<feature type="domain" description="RED-like N-terminal" evidence="8">
    <location>
        <begin position="53"/>
        <end position="279"/>
    </location>
</feature>
<feature type="compositionally biased region" description="Basic residues" evidence="6">
    <location>
        <begin position="37"/>
        <end position="48"/>
    </location>
</feature>
<evidence type="ECO:0000313" key="9">
    <source>
        <dbReference type="EMBL" id="RMZ56350.1"/>
    </source>
</evidence>
<dbReference type="Proteomes" id="UP000279271">
    <property type="component" value="Unassembled WGS sequence"/>
</dbReference>
<dbReference type="GO" id="GO:0005675">
    <property type="term" value="C:transcription factor TFIIH holo complex"/>
    <property type="evidence" value="ECO:0007669"/>
    <property type="project" value="UniProtKB-UniRule"/>
</dbReference>
<accession>A0A3M7L2T9</accession>
<feature type="compositionally biased region" description="Acidic residues" evidence="6">
    <location>
        <begin position="137"/>
        <end position="152"/>
    </location>
</feature>
<dbReference type="Gene3D" id="3.40.50.410">
    <property type="entry name" value="von Willebrand factor, type A domain"/>
    <property type="match status" value="1"/>
</dbReference>
<feature type="compositionally biased region" description="Basic and acidic residues" evidence="6">
    <location>
        <begin position="65"/>
        <end position="74"/>
    </location>
</feature>
<dbReference type="Pfam" id="PF07808">
    <property type="entry name" value="RED_N"/>
    <property type="match status" value="1"/>
</dbReference>
<dbReference type="EMBL" id="QOKY01000147">
    <property type="protein sequence ID" value="RMZ56350.1"/>
    <property type="molecule type" value="Genomic_DNA"/>
</dbReference>
<comment type="similarity">
    <text evidence="5">Belongs to the TFB4 family.</text>
</comment>
<dbReference type="GO" id="GO:0006289">
    <property type="term" value="P:nucleotide-excision repair"/>
    <property type="evidence" value="ECO:0007669"/>
    <property type="project" value="UniProtKB-UniRule"/>
</dbReference>
<reference evidence="10" key="1">
    <citation type="journal article" date="2018" name="Algal Res.">
        <title>Characterization of plant carbon substrate utilization by Auxenochlorella protothecoides.</title>
        <authorList>
            <person name="Vogler B.W."/>
            <person name="Starkenburg S.R."/>
            <person name="Sudasinghe N."/>
            <person name="Schambach J.Y."/>
            <person name="Rollin J.A."/>
            <person name="Pattathil S."/>
            <person name="Barry A.N."/>
        </authorList>
    </citation>
    <scope>NUCLEOTIDE SEQUENCE [LARGE SCALE GENOMIC DNA]</scope>
    <source>
        <strain evidence="10">UTEX 25</strain>
    </source>
</reference>
<keyword evidence="5" id="KW-0862">Zinc</keyword>
<dbReference type="GO" id="GO:0006355">
    <property type="term" value="P:regulation of DNA-templated transcription"/>
    <property type="evidence" value="ECO:0007669"/>
    <property type="project" value="InterPro"/>
</dbReference>
<evidence type="ECO:0000259" key="8">
    <source>
        <dbReference type="Pfam" id="PF07808"/>
    </source>
</evidence>
<keyword evidence="5" id="KW-0227">DNA damage</keyword>
<organism evidence="9 10">
    <name type="scientific">Auxenochlorella protothecoides</name>
    <name type="common">Green microalga</name>
    <name type="synonym">Chlorella protothecoides</name>
    <dbReference type="NCBI Taxonomy" id="3075"/>
    <lineage>
        <taxon>Eukaryota</taxon>
        <taxon>Viridiplantae</taxon>
        <taxon>Chlorophyta</taxon>
        <taxon>core chlorophytes</taxon>
        <taxon>Trebouxiophyceae</taxon>
        <taxon>Chlorellales</taxon>
        <taxon>Chlorellaceae</taxon>
        <taxon>Auxenochlorella</taxon>
    </lineage>
</organism>
<keyword evidence="4 5" id="KW-0539">Nucleus</keyword>
<evidence type="ECO:0000256" key="1">
    <source>
        <dbReference type="ARBA" id="ARBA00004123"/>
    </source>
</evidence>
<feature type="region of interest" description="Disordered" evidence="6">
    <location>
        <begin position="1"/>
        <end position="84"/>
    </location>
</feature>
<comment type="similarity">
    <text evidence="2">Belongs to the RED family.</text>
</comment>
<comment type="caution">
    <text evidence="9">The sequence shown here is derived from an EMBL/GenBank/DDBJ whole genome shotgun (WGS) entry which is preliminary data.</text>
</comment>
<keyword evidence="5" id="KW-0863">Zinc-finger</keyword>
<dbReference type="GO" id="GO:0008270">
    <property type="term" value="F:zinc ion binding"/>
    <property type="evidence" value="ECO:0007669"/>
    <property type="project" value="UniProtKB-KW"/>
</dbReference>
<comment type="subcellular location">
    <subcellularLocation>
        <location evidence="1 5">Nucleus</location>
    </subcellularLocation>
</comment>
<feature type="region of interest" description="Disordered" evidence="6">
    <location>
        <begin position="134"/>
        <end position="177"/>
    </location>
</feature>
<dbReference type="InterPro" id="IPR012916">
    <property type="entry name" value="RED_N"/>
</dbReference>
<feature type="compositionally biased region" description="Low complexity" evidence="6">
    <location>
        <begin position="153"/>
        <end position="167"/>
    </location>
</feature>
<keyword evidence="5" id="KW-0479">Metal-binding</keyword>
<comment type="function">
    <text evidence="5">Component of the general transcription and DNA repair factor IIH (TFIIH) core complex, which is involved in general and transcription-coupled nucleotide excision repair (NER) of damaged DNA and, when complexed to CAK, in RNA transcription by RNA polymerase II. In NER, TFIIH acts by opening DNA around the lesion to allow the excision of the damaged oligonucleotide and its replacement by a new DNA fragment. In transcription, TFIIH has an essential role in transcription initiation. When the pre-initiation complex (PIC) has been established, TFIIH is required for promoter opening and promoter escape. Phosphorylation of the C-terminal tail (CTD) of the largest subunit of RNA polymerase II by the kinase module CAK controls the initiation of transcription.</text>
</comment>
<keyword evidence="5" id="KW-0805">Transcription regulation</keyword>
<feature type="domain" description="Protein RED C-terminal" evidence="7">
    <location>
        <begin position="328"/>
        <end position="420"/>
    </location>
</feature>
<dbReference type="InterPro" id="IPR036465">
    <property type="entry name" value="vWFA_dom_sf"/>
</dbReference>
<dbReference type="Pfam" id="PF07807">
    <property type="entry name" value="RED_C"/>
    <property type="match status" value="1"/>
</dbReference>
<dbReference type="AlphaFoldDB" id="A0A3M7L2T9"/>
<evidence type="ECO:0000256" key="5">
    <source>
        <dbReference type="RuleBase" id="RU368090"/>
    </source>
</evidence>
<sequence>MNGAGEGGPSQPLSNDDFRRMLATPRPDSQPRQKQGGAKKKGRPHKGPSQKPVDDAEDAAAGPGYRDRALERRQGLGPELTGVPQDLVSLINNDGETALHGVSYEESKYLGGDVAHTHLVKGLDFALLQKVRAEEQREAEEEEDSDREDSGDEAPGPQQAAAGRRAAPFVPRHIAPPASAPKARTAMAAALHEYLFTPKPKALGITAAEMFQPRRTSFLYEAEGGGLENLPTTLHRAKEDCPKVKETVQGDLDARILERLVKIMAYMSAASGAAAVKKKVKKKQHLQGIVLPGGVALAGSLRPDRDAAALKDGAGPDAEGAGQPDDGYAECYPNYFDAAGTVVDSEGEDEKAGEVILSRLDFDSQAEWEAYSASLKPQVAGKGANPRKAQRERNKEAIKNKNKMDAQLGQIRDLMEKKGQSCKFPSILEIVLETGSSLRAALGTGKGGLGVDSYFIQILAFLNLLSALDGQAAVSVRSVSDHGSTLLYESWKAGTAQGAAAAVHAALLALAEREEGADAARPTRRVLQLSAALSHVLCHVNRLRRGGDTPARVLCVLASSEPSTQYIPLMNAVFAAQRDGVVMDCCKLGSGEARFAQHASQLTGGVYLKPSEPQALLQNLLVRVVEEGYQMVFAAGPGARAQLILPTSAGVDGGATCMCHRRPLTMGRVCSVCLSVFCEPLPACLTCGSEFVTG</sequence>
<dbReference type="InterPro" id="IPR004600">
    <property type="entry name" value="TFIIH_Tfb4/GTF2H3"/>
</dbReference>
<comment type="subunit">
    <text evidence="5">Component of the 7-subunit TFIIH core complex composed of XPB, XPD, TFB1/GTF2H1, GTF2H2/P44, TFB4/GTF2H3, TFB2/GTF2H4 and TFB5/GTF2H5, which is active in NER. The core complex associates with the 3-subunit CDK-activating kinase (CAK) module composed of CYCH1/cyclin H1, CDKD and MAT1/At4g30820 to form the 10-subunit holoenzyme (holo-TFIIH) active in transcription.</text>
</comment>
<evidence type="ECO:0000256" key="3">
    <source>
        <dbReference type="ARBA" id="ARBA00022737"/>
    </source>
</evidence>
<evidence type="ECO:0000256" key="4">
    <source>
        <dbReference type="ARBA" id="ARBA00023242"/>
    </source>
</evidence>
<evidence type="ECO:0000256" key="2">
    <source>
        <dbReference type="ARBA" id="ARBA00006660"/>
    </source>
</evidence>
<evidence type="ECO:0000256" key="6">
    <source>
        <dbReference type="SAM" id="MobiDB-lite"/>
    </source>
</evidence>
<dbReference type="InterPro" id="IPR039896">
    <property type="entry name" value="Red-like"/>
</dbReference>
<name>A0A3M7L2T9_AUXPR</name>
<gene>
    <name evidence="9" type="ORF">APUTEX25_004707</name>
</gene>
<evidence type="ECO:0000313" key="10">
    <source>
        <dbReference type="Proteomes" id="UP000279271"/>
    </source>
</evidence>
<keyword evidence="5" id="KW-0234">DNA repair</keyword>
<proteinExistence type="inferred from homology"/>
<keyword evidence="3" id="KW-0677">Repeat</keyword>
<keyword evidence="5" id="KW-0804">Transcription</keyword>
<dbReference type="GO" id="GO:0000439">
    <property type="term" value="C:transcription factor TFIIH core complex"/>
    <property type="evidence" value="ECO:0007669"/>
    <property type="project" value="UniProtKB-UniRule"/>
</dbReference>
<dbReference type="PANTHER" id="PTHR12765">
    <property type="entry name" value="RED PROTEIN IK FACTOR CYTOKINE IK"/>
    <property type="match status" value="1"/>
</dbReference>
<protein>
    <recommendedName>
        <fullName evidence="5">General transcription and DNA repair factor IIH subunit TFB4</fullName>
    </recommendedName>
    <alternativeName>
        <fullName evidence="5">RNA polymerase II transcription factor B subunit 4</fullName>
    </alternativeName>
</protein>
<dbReference type="Pfam" id="PF03850">
    <property type="entry name" value="Tfb4"/>
    <property type="match status" value="1"/>
</dbReference>
<evidence type="ECO:0000259" key="7">
    <source>
        <dbReference type="Pfam" id="PF07807"/>
    </source>
</evidence>